<evidence type="ECO:0000256" key="8">
    <source>
        <dbReference type="PROSITE-ProRule" id="PRU00339"/>
    </source>
</evidence>
<comment type="subcellular location">
    <subcellularLocation>
        <location evidence="2">Cytoplasm</location>
    </subcellularLocation>
    <subcellularLocation>
        <location evidence="1">Peroxisome</location>
    </subcellularLocation>
</comment>
<dbReference type="PANTHER" id="PTHR10130:SF0">
    <property type="entry name" value="GH08708P"/>
    <property type="match status" value="1"/>
</dbReference>
<dbReference type="InterPro" id="IPR011990">
    <property type="entry name" value="TPR-like_helical_dom_sf"/>
</dbReference>
<evidence type="ECO:0000313" key="9">
    <source>
        <dbReference type="EMBL" id="ORX77464.1"/>
    </source>
</evidence>
<accession>A0A1Y1WWF7</accession>
<dbReference type="InterPro" id="IPR019734">
    <property type="entry name" value="TPR_rpt"/>
</dbReference>
<keyword evidence="5" id="KW-0677">Repeat</keyword>
<evidence type="ECO:0000256" key="2">
    <source>
        <dbReference type="ARBA" id="ARBA00004496"/>
    </source>
</evidence>
<keyword evidence="10" id="KW-1185">Reference proteome</keyword>
<dbReference type="Gene3D" id="1.25.40.10">
    <property type="entry name" value="Tetratricopeptide repeat domain"/>
    <property type="match status" value="1"/>
</dbReference>
<evidence type="ECO:0000256" key="4">
    <source>
        <dbReference type="ARBA" id="ARBA00022490"/>
    </source>
</evidence>
<dbReference type="GO" id="GO:0005052">
    <property type="term" value="F:peroxisome matrix targeting signal-1 binding"/>
    <property type="evidence" value="ECO:0007669"/>
    <property type="project" value="TreeGrafter"/>
</dbReference>
<sequence>MSAFQNLVDSGADCSGGNGLSSLMKNFGQDRSLQQDRFEAGYGETSGRKAFNRPNVSNSMEHNFTEEFLQEGGQPMETFNFTGLNRELDNIHMQPPPQVNSDWANDFMRHGKGVEAQGPNFHDFKEFEEAFQHAAPLADQHHWESEFEKYEGPSLPHDTQEFDKAYETAKQEAAWESEFMDQESWAKEFQEEENISDPKEALAKTAGALLESIDASNPKFQNSTFLGLMRKLRDQEATVEETRLSSRRRTQADWDEVQDQEFGEMEEAFRNADQLESWSEEYKNHLGTAPQDSEWDAMEEQWNTAKDTASSLDGEYRFTANNPYLENPSLLDANIDLNSDLNNAILVLEAKVQLDPQDGQSWYLLGTKQQENEQDGMAIASLKRAIDIDPKILDAWMGLSVSYTNEGYKSYAYDALESWIRNHDRYSNLCHPSSSSQYDRQAAVMEMYLEAVRANAEQEFDPDVQVGLGVLLNIAEEYEKAVDCFQTALAYKPEDYLLWNKLGATLANSHDPSKAIDAYFHALEINPNYIRARYNLAVSCINLGQHKEAAEHLLQALALQSGDGSTINSMMSDNIWDTLRMAMDWIERPDLIAACDRRDMNAFRTDFAF</sequence>
<keyword evidence="7" id="KW-0576">Peroxisome</keyword>
<keyword evidence="4" id="KW-0963">Cytoplasm</keyword>
<feature type="repeat" description="TPR" evidence="8">
    <location>
        <begin position="496"/>
        <end position="529"/>
    </location>
</feature>
<dbReference type="EMBL" id="MCFE01000873">
    <property type="protein sequence ID" value="ORX77464.1"/>
    <property type="molecule type" value="Genomic_DNA"/>
</dbReference>
<keyword evidence="6 8" id="KW-0802">TPR repeat</keyword>
<comment type="caution">
    <text evidence="9">The sequence shown here is derived from an EMBL/GenBank/DDBJ whole genome shotgun (WGS) entry which is preliminary data.</text>
</comment>
<dbReference type="InParanoid" id="A0A1Y1WWF7"/>
<reference evidence="9 10" key="1">
    <citation type="submission" date="2016-07" db="EMBL/GenBank/DDBJ databases">
        <title>Pervasive Adenine N6-methylation of Active Genes in Fungi.</title>
        <authorList>
            <consortium name="DOE Joint Genome Institute"/>
            <person name="Mondo S.J."/>
            <person name="Dannebaum R.O."/>
            <person name="Kuo R.C."/>
            <person name="Labutti K."/>
            <person name="Haridas S."/>
            <person name="Kuo A."/>
            <person name="Salamov A."/>
            <person name="Ahrendt S.R."/>
            <person name="Lipzen A."/>
            <person name="Sullivan W."/>
            <person name="Andreopoulos W.B."/>
            <person name="Clum A."/>
            <person name="Lindquist E."/>
            <person name="Daum C."/>
            <person name="Ramamoorthy G.K."/>
            <person name="Gryganskyi A."/>
            <person name="Culley D."/>
            <person name="Magnuson J.K."/>
            <person name="James T.Y."/>
            <person name="O'Malley M.A."/>
            <person name="Stajich J.E."/>
            <person name="Spatafora J.W."/>
            <person name="Visel A."/>
            <person name="Grigoriev I.V."/>
        </authorList>
    </citation>
    <scope>NUCLEOTIDE SEQUENCE [LARGE SCALE GENOMIC DNA]</scope>
    <source>
        <strain evidence="9 10">CBS 931.73</strain>
    </source>
</reference>
<dbReference type="FunCoup" id="A0A1Y1WWF7">
    <property type="interactions" value="176"/>
</dbReference>
<dbReference type="Pfam" id="PF13181">
    <property type="entry name" value="TPR_8"/>
    <property type="match status" value="1"/>
</dbReference>
<organism evidence="9 10">
    <name type="scientific">Basidiobolus meristosporus CBS 931.73</name>
    <dbReference type="NCBI Taxonomy" id="1314790"/>
    <lineage>
        <taxon>Eukaryota</taxon>
        <taxon>Fungi</taxon>
        <taxon>Fungi incertae sedis</taxon>
        <taxon>Zoopagomycota</taxon>
        <taxon>Entomophthoromycotina</taxon>
        <taxon>Basidiobolomycetes</taxon>
        <taxon>Basidiobolales</taxon>
        <taxon>Basidiobolaceae</taxon>
        <taxon>Basidiobolus</taxon>
    </lineage>
</organism>
<dbReference type="STRING" id="1314790.A0A1Y1WWF7"/>
<evidence type="ECO:0000256" key="1">
    <source>
        <dbReference type="ARBA" id="ARBA00004275"/>
    </source>
</evidence>
<dbReference type="SMART" id="SM00028">
    <property type="entry name" value="TPR"/>
    <property type="match status" value="4"/>
</dbReference>
<dbReference type="GO" id="GO:0005829">
    <property type="term" value="C:cytosol"/>
    <property type="evidence" value="ECO:0007669"/>
    <property type="project" value="TreeGrafter"/>
</dbReference>
<evidence type="ECO:0000256" key="5">
    <source>
        <dbReference type="ARBA" id="ARBA00022737"/>
    </source>
</evidence>
<evidence type="ECO:0000256" key="6">
    <source>
        <dbReference type="ARBA" id="ARBA00022803"/>
    </source>
</evidence>
<protein>
    <submittedName>
        <fullName evidence="9">TPR-like protein</fullName>
    </submittedName>
</protein>
<dbReference type="GO" id="GO:0016560">
    <property type="term" value="P:protein import into peroxisome matrix, docking"/>
    <property type="evidence" value="ECO:0007669"/>
    <property type="project" value="TreeGrafter"/>
</dbReference>
<gene>
    <name evidence="9" type="ORF">K493DRAFT_342934</name>
</gene>
<dbReference type="GO" id="GO:0005778">
    <property type="term" value="C:peroxisomal membrane"/>
    <property type="evidence" value="ECO:0007669"/>
    <property type="project" value="TreeGrafter"/>
</dbReference>
<dbReference type="Pfam" id="PF14559">
    <property type="entry name" value="TPR_19"/>
    <property type="match status" value="1"/>
</dbReference>
<name>A0A1Y1WWF7_9FUNG</name>
<evidence type="ECO:0000256" key="7">
    <source>
        <dbReference type="ARBA" id="ARBA00023140"/>
    </source>
</evidence>
<dbReference type="SUPFAM" id="SSF48452">
    <property type="entry name" value="TPR-like"/>
    <property type="match status" value="1"/>
</dbReference>
<proteinExistence type="inferred from homology"/>
<dbReference type="PROSITE" id="PS50005">
    <property type="entry name" value="TPR"/>
    <property type="match status" value="2"/>
</dbReference>
<dbReference type="InterPro" id="IPR024111">
    <property type="entry name" value="PEX5/PEX5L"/>
</dbReference>
<comment type="similarity">
    <text evidence="3">Belongs to the peroxisomal targeting signal receptor family.</text>
</comment>
<evidence type="ECO:0000256" key="3">
    <source>
        <dbReference type="ARBA" id="ARBA00005348"/>
    </source>
</evidence>
<dbReference type="OrthoDB" id="10006023at2759"/>
<dbReference type="Proteomes" id="UP000193498">
    <property type="component" value="Unassembled WGS sequence"/>
</dbReference>
<evidence type="ECO:0000313" key="10">
    <source>
        <dbReference type="Proteomes" id="UP000193498"/>
    </source>
</evidence>
<dbReference type="PANTHER" id="PTHR10130">
    <property type="entry name" value="PEROXISOMAL TARGETING SIGNAL 1 RECEPTOR PEX5"/>
    <property type="match status" value="1"/>
</dbReference>
<feature type="repeat" description="TPR" evidence="8">
    <location>
        <begin position="462"/>
        <end position="495"/>
    </location>
</feature>
<dbReference type="AlphaFoldDB" id="A0A1Y1WWF7"/>